<feature type="compositionally biased region" description="Low complexity" evidence="1">
    <location>
        <begin position="45"/>
        <end position="56"/>
    </location>
</feature>
<feature type="region of interest" description="Disordered" evidence="1">
    <location>
        <begin position="1"/>
        <end position="25"/>
    </location>
</feature>
<accession>A0A179H0A3</accession>
<proteinExistence type="predicted"/>
<name>A0A179H0A3_PURLI</name>
<gene>
    <name evidence="2" type="ORF">VFPBJ_02342</name>
</gene>
<reference evidence="2 3" key="1">
    <citation type="submission" date="2016-01" db="EMBL/GenBank/DDBJ databases">
        <title>Biosynthesis of antibiotic leucinostatins and their inhibition on Phytophthora in bio-control Purpureocillium lilacinum.</title>
        <authorList>
            <person name="Wang G."/>
            <person name="Liu Z."/>
            <person name="Lin R."/>
            <person name="Li E."/>
            <person name="Mao Z."/>
            <person name="Ling J."/>
            <person name="Yin W."/>
            <person name="Xie B."/>
        </authorList>
    </citation>
    <scope>NUCLEOTIDE SEQUENCE [LARGE SCALE GENOMIC DNA]</scope>
    <source>
        <strain evidence="2">PLBJ-1</strain>
    </source>
</reference>
<sequence length="90" mass="9874">MGSVQDGRQGTLKTSTGARHYCPPPHLTLRFPVSLNLNIPPPTSAPRSSASAYPRAPSDRLVPPRLDARRTRFPRRIPFSLPQSMASGVR</sequence>
<comment type="caution">
    <text evidence="2">The sequence shown here is derived from an EMBL/GenBank/DDBJ whole genome shotgun (WGS) entry which is preliminary data.</text>
</comment>
<dbReference type="Proteomes" id="UP000078240">
    <property type="component" value="Unassembled WGS sequence"/>
</dbReference>
<evidence type="ECO:0000313" key="2">
    <source>
        <dbReference type="EMBL" id="OAQ83574.1"/>
    </source>
</evidence>
<organism evidence="2 3">
    <name type="scientific">Purpureocillium lilacinum</name>
    <name type="common">Paecilomyces lilacinus</name>
    <dbReference type="NCBI Taxonomy" id="33203"/>
    <lineage>
        <taxon>Eukaryota</taxon>
        <taxon>Fungi</taxon>
        <taxon>Dikarya</taxon>
        <taxon>Ascomycota</taxon>
        <taxon>Pezizomycotina</taxon>
        <taxon>Sordariomycetes</taxon>
        <taxon>Hypocreomycetidae</taxon>
        <taxon>Hypocreales</taxon>
        <taxon>Ophiocordycipitaceae</taxon>
        <taxon>Purpureocillium</taxon>
    </lineage>
</organism>
<feature type="compositionally biased region" description="Polar residues" evidence="1">
    <location>
        <begin position="1"/>
        <end position="17"/>
    </location>
</feature>
<protein>
    <submittedName>
        <fullName evidence="2">Uncharacterized protein</fullName>
    </submittedName>
</protein>
<feature type="region of interest" description="Disordered" evidence="1">
    <location>
        <begin position="38"/>
        <end position="62"/>
    </location>
</feature>
<dbReference type="EMBL" id="LSBH01000002">
    <property type="protein sequence ID" value="OAQ83574.1"/>
    <property type="molecule type" value="Genomic_DNA"/>
</dbReference>
<dbReference type="AlphaFoldDB" id="A0A179H0A3"/>
<evidence type="ECO:0000256" key="1">
    <source>
        <dbReference type="SAM" id="MobiDB-lite"/>
    </source>
</evidence>
<evidence type="ECO:0000313" key="3">
    <source>
        <dbReference type="Proteomes" id="UP000078240"/>
    </source>
</evidence>